<evidence type="ECO:0000313" key="2">
    <source>
        <dbReference type="EMBL" id="AWS06677.1"/>
    </source>
</evidence>
<reference evidence="2" key="1">
    <citation type="journal article" date="2018" name="J. ISSAAS">
        <title>Characterising maize viruses associated with maize lethal necrosis symptoms in sub Saharan Africa.</title>
        <authorList>
            <person name="Adams I.P."/>
            <person name="Braidwood L.A."/>
            <person name="Stomeo F."/>
            <person name="Phiri N."/>
            <person name="Uwumukiza B."/>
            <person name="Feyissa B."/>
            <person name="Mahuku G."/>
            <person name="Wangi A."/>
            <person name="Smith J."/>
            <person name="Mumford R."/>
            <person name="Boonham N."/>
        </authorList>
    </citation>
    <scope>NUCLEOTIDE SEQUENCE</scope>
    <source>
        <strain evidence="2">T1F1S1</strain>
    </source>
</reference>
<dbReference type="Pfam" id="PF08500">
    <property type="entry name" value="Tombus_P33"/>
    <property type="match status" value="1"/>
</dbReference>
<evidence type="ECO:0000259" key="1">
    <source>
        <dbReference type="Pfam" id="PF08500"/>
    </source>
</evidence>
<proteinExistence type="predicted"/>
<organism evidence="2">
    <name type="scientific">Maize-associated tombusvirus</name>
    <dbReference type="NCBI Taxonomy" id="2201470"/>
    <lineage>
        <taxon>Viruses</taxon>
        <taxon>Riboviria</taxon>
        <taxon>Orthornavirae</taxon>
        <taxon>Kitrinoviricota</taxon>
        <taxon>Tolucaviricetes</taxon>
        <taxon>Tolivirales</taxon>
        <taxon>Tombusviridae</taxon>
    </lineage>
</organism>
<accession>A0A2U9J0Y3</accession>
<protein>
    <submittedName>
        <fullName evidence="2">RdRP small subunit</fullName>
    </submittedName>
</protein>
<gene>
    <name evidence="2" type="primary">RdRP small subunit</name>
</gene>
<dbReference type="InterPro" id="IPR013707">
    <property type="entry name" value="Tombusvirus_p33"/>
</dbReference>
<feature type="domain" description="Tombusvirus p33" evidence="1">
    <location>
        <begin position="142"/>
        <end position="240"/>
    </location>
</feature>
<dbReference type="GO" id="GO:0003968">
    <property type="term" value="F:RNA-directed RNA polymerase activity"/>
    <property type="evidence" value="ECO:0007669"/>
    <property type="project" value="InterPro"/>
</dbReference>
<dbReference type="EMBL" id="MF415879">
    <property type="protein sequence ID" value="AWS06677.1"/>
    <property type="molecule type" value="Genomic_RNA"/>
</dbReference>
<sequence length="277" mass="31357">MDLAQVESESGWYGFDIDDNGVAQVHSERIQRVRDDVAGPLLSPLEINQLDHKDEPGQVSHEMGMVDIITSMEGMYDGRSTKPLLPPTCVITQWGLQWLKRTLFGDVAVNKVAVEELKKFDLEDNDPLDYVEKHTHTFSHDVVVQGKVVKRESTTKTKKVLMKRNRTNFACAVAKEAYNKFGARPMSDANVLITRKWIQKFLAGDDYQDLRTCDKNIAIDRALFLSFVPTEDFRMMKVCTGSRAWQKRTDPNGLLNGLFGKAFRLSADEPADGMHFA</sequence>
<name>A0A2U9J0Y3_9TOMB</name>